<dbReference type="EC" id="2.3.1.88" evidence="4"/>
<evidence type="ECO:0000256" key="1">
    <source>
        <dbReference type="ARBA" id="ARBA00022679"/>
    </source>
</evidence>
<dbReference type="FunFam" id="3.40.630.30:FF:000006">
    <property type="entry name" value="Putative n-alpha-acetyltransferase 50"/>
    <property type="match status" value="1"/>
</dbReference>
<dbReference type="PANTHER" id="PTHR42919">
    <property type="entry name" value="N-ALPHA-ACETYLTRANSFERASE"/>
    <property type="match status" value="1"/>
</dbReference>
<organism evidence="4 5">
    <name type="scientific">Ichthyophthirius multifiliis</name>
    <name type="common">White spot disease agent</name>
    <name type="synonym">Ich</name>
    <dbReference type="NCBI Taxonomy" id="5932"/>
    <lineage>
        <taxon>Eukaryota</taxon>
        <taxon>Sar</taxon>
        <taxon>Alveolata</taxon>
        <taxon>Ciliophora</taxon>
        <taxon>Intramacronucleata</taxon>
        <taxon>Oligohymenophorea</taxon>
        <taxon>Hymenostomatida</taxon>
        <taxon>Ophryoglenina</taxon>
        <taxon>Ichthyophthirius</taxon>
    </lineage>
</organism>
<dbReference type="GeneID" id="14907785"/>
<dbReference type="Gene3D" id="3.40.630.30">
    <property type="match status" value="1"/>
</dbReference>
<dbReference type="OMA" id="ICCRLET"/>
<evidence type="ECO:0000313" key="5">
    <source>
        <dbReference type="Proteomes" id="UP000008983"/>
    </source>
</evidence>
<dbReference type="AlphaFoldDB" id="G0QT22"/>
<dbReference type="InterPro" id="IPR016181">
    <property type="entry name" value="Acyl_CoA_acyltransferase"/>
</dbReference>
<evidence type="ECO:0000256" key="2">
    <source>
        <dbReference type="ARBA" id="ARBA00023315"/>
    </source>
</evidence>
<accession>G0QT22</accession>
<evidence type="ECO:0000313" key="4">
    <source>
        <dbReference type="EMBL" id="EGR31639.1"/>
    </source>
</evidence>
<dbReference type="eggNOG" id="KOG3138">
    <property type="taxonomic scope" value="Eukaryota"/>
</dbReference>
<sequence>MENTQNPQMKVQFGDVNDKNYELLRTLNTVTFPVQYSLSFYAKVLSYNKYSRLAYFNDILVGAMTCRQEEHNNEQSIYILTIGVLPAYRKHKIGSQLMNELLKLANEDSEIKHIYLHMQVGNNPGLAFYKKFGFQIAETIDNYYTDIEPKGCYLLQLNL</sequence>
<dbReference type="EMBL" id="GL983838">
    <property type="protein sequence ID" value="EGR31639.1"/>
    <property type="molecule type" value="Genomic_DNA"/>
</dbReference>
<dbReference type="CDD" id="cd04301">
    <property type="entry name" value="NAT_SF"/>
    <property type="match status" value="1"/>
</dbReference>
<keyword evidence="1 4" id="KW-0808">Transferase</keyword>
<dbReference type="InterPro" id="IPR051556">
    <property type="entry name" value="N-term/lysine_N-AcTrnsfr"/>
</dbReference>
<dbReference type="GO" id="GO:0008080">
    <property type="term" value="F:N-acetyltransferase activity"/>
    <property type="evidence" value="ECO:0007669"/>
    <property type="project" value="TreeGrafter"/>
</dbReference>
<dbReference type="PROSITE" id="PS51186">
    <property type="entry name" value="GNAT"/>
    <property type="match status" value="1"/>
</dbReference>
<proteinExistence type="predicted"/>
<keyword evidence="5" id="KW-1185">Reference proteome</keyword>
<evidence type="ECO:0000259" key="3">
    <source>
        <dbReference type="PROSITE" id="PS51186"/>
    </source>
</evidence>
<dbReference type="Pfam" id="PF00583">
    <property type="entry name" value="Acetyltransf_1"/>
    <property type="match status" value="1"/>
</dbReference>
<dbReference type="RefSeq" id="XP_004035125.1">
    <property type="nucleotide sequence ID" value="XM_004035077.1"/>
</dbReference>
<feature type="domain" description="N-acetyltransferase" evidence="3">
    <location>
        <begin position="11"/>
        <end position="159"/>
    </location>
</feature>
<dbReference type="InterPro" id="IPR000182">
    <property type="entry name" value="GNAT_dom"/>
</dbReference>
<protein>
    <submittedName>
        <fullName evidence="4">N-acetyltransferase 13, putative</fullName>
        <ecNumber evidence="4">2.3.1.88</ecNumber>
    </submittedName>
</protein>
<keyword evidence="2 4" id="KW-0012">Acyltransferase</keyword>
<dbReference type="GO" id="GO:0031415">
    <property type="term" value="C:NatA complex"/>
    <property type="evidence" value="ECO:0007669"/>
    <property type="project" value="TreeGrafter"/>
</dbReference>
<dbReference type="Proteomes" id="UP000008983">
    <property type="component" value="Unassembled WGS sequence"/>
</dbReference>
<dbReference type="InParanoid" id="G0QT22"/>
<gene>
    <name evidence="4" type="ORF">IMG5_105520</name>
</gene>
<dbReference type="STRING" id="857967.G0QT22"/>
<dbReference type="OrthoDB" id="47374at2759"/>
<name>G0QT22_ICHMU</name>
<reference evidence="4 5" key="1">
    <citation type="submission" date="2011-07" db="EMBL/GenBank/DDBJ databases">
        <authorList>
            <person name="Coyne R."/>
            <person name="Brami D."/>
            <person name="Johnson J."/>
            <person name="Hostetler J."/>
            <person name="Hannick L."/>
            <person name="Clark T."/>
            <person name="Cassidy-Hanley D."/>
            <person name="Inman J."/>
        </authorList>
    </citation>
    <scope>NUCLEOTIDE SEQUENCE [LARGE SCALE GENOMIC DNA]</scope>
    <source>
        <strain evidence="4 5">G5</strain>
    </source>
</reference>
<dbReference type="PANTHER" id="PTHR42919:SF8">
    <property type="entry name" value="N-ALPHA-ACETYLTRANSFERASE 50"/>
    <property type="match status" value="1"/>
</dbReference>
<dbReference type="SUPFAM" id="SSF55729">
    <property type="entry name" value="Acyl-CoA N-acyltransferases (Nat)"/>
    <property type="match status" value="1"/>
</dbReference>
<dbReference type="GO" id="GO:0007064">
    <property type="term" value="P:mitotic sister chromatid cohesion"/>
    <property type="evidence" value="ECO:0007669"/>
    <property type="project" value="TreeGrafter"/>
</dbReference>